<dbReference type="GO" id="GO:0034722">
    <property type="term" value="F:gamma-glutamyl-peptidase activity"/>
    <property type="evidence" value="ECO:0007669"/>
    <property type="project" value="TreeGrafter"/>
</dbReference>
<dbReference type="InterPro" id="IPR029062">
    <property type="entry name" value="Class_I_gatase-like"/>
</dbReference>
<reference evidence="3" key="1">
    <citation type="submission" date="2020-07" db="EMBL/GenBank/DDBJ databases">
        <title>Genome sequence and genetic diversity analysis of an under-domesticated orphan crop, white fonio (Digitaria exilis).</title>
        <authorList>
            <person name="Bennetzen J.L."/>
            <person name="Chen S."/>
            <person name="Ma X."/>
            <person name="Wang X."/>
            <person name="Yssel A.E.J."/>
            <person name="Chaluvadi S.R."/>
            <person name="Johnson M."/>
            <person name="Gangashetty P."/>
            <person name="Hamidou F."/>
            <person name="Sanogo M.D."/>
            <person name="Zwaenepoel A."/>
            <person name="Wallace J."/>
            <person name="Van De Peer Y."/>
            <person name="Van Deynze A."/>
        </authorList>
    </citation>
    <scope>NUCLEOTIDE SEQUENCE</scope>
    <source>
        <tissue evidence="3">Leaves</tissue>
    </source>
</reference>
<accession>A0A835EWM2</accession>
<evidence type="ECO:0000313" key="3">
    <source>
        <dbReference type="EMBL" id="KAF8719256.1"/>
    </source>
</evidence>
<keyword evidence="4" id="KW-1185">Reference proteome</keyword>
<dbReference type="PANTHER" id="PTHR11315:SF0">
    <property type="entry name" value="FOLATE GAMMA-GLUTAMYL HYDROLASE"/>
    <property type="match status" value="1"/>
</dbReference>
<evidence type="ECO:0000256" key="1">
    <source>
        <dbReference type="PIRSR" id="PIRSR615527-1"/>
    </source>
</evidence>
<feature type="chain" id="PRO_5032732099" description="Folate gamma-glutamyl hydrolase" evidence="2">
    <location>
        <begin position="24"/>
        <end position="290"/>
    </location>
</feature>
<proteinExistence type="predicted"/>
<evidence type="ECO:0008006" key="5">
    <source>
        <dbReference type="Google" id="ProtNLM"/>
    </source>
</evidence>
<protein>
    <recommendedName>
        <fullName evidence="5">Folate gamma-glutamyl hydrolase</fullName>
    </recommendedName>
</protein>
<dbReference type="Proteomes" id="UP000636709">
    <property type="component" value="Unassembled WGS sequence"/>
</dbReference>
<dbReference type="InterPro" id="IPR015527">
    <property type="entry name" value="Pept_C26_g-glut_hydrolase"/>
</dbReference>
<organism evidence="3 4">
    <name type="scientific">Digitaria exilis</name>
    <dbReference type="NCBI Taxonomy" id="1010633"/>
    <lineage>
        <taxon>Eukaryota</taxon>
        <taxon>Viridiplantae</taxon>
        <taxon>Streptophyta</taxon>
        <taxon>Embryophyta</taxon>
        <taxon>Tracheophyta</taxon>
        <taxon>Spermatophyta</taxon>
        <taxon>Magnoliopsida</taxon>
        <taxon>Liliopsida</taxon>
        <taxon>Poales</taxon>
        <taxon>Poaceae</taxon>
        <taxon>PACMAD clade</taxon>
        <taxon>Panicoideae</taxon>
        <taxon>Panicodae</taxon>
        <taxon>Paniceae</taxon>
        <taxon>Anthephorinae</taxon>
        <taxon>Digitaria</taxon>
    </lineage>
</organism>
<evidence type="ECO:0000313" key="4">
    <source>
        <dbReference type="Proteomes" id="UP000636709"/>
    </source>
</evidence>
<sequence>MDSPYLLPLLLLVFLAAMAPSPATPSLIRLPSTGRDRAEACAAQHDPAVYDRPVIGVVTHPGDGTYEMRTHGSGSYIAASYVKFVESAGARVVPLVYDEPEERLLEVRAELASCLSFCCQYFPPSLIVHAFFAQYVLDRNDAGDPFTLHAECLGFELVSMIVSKFPNYKILQGSVFERFSPDLIKKLSTNCLVMQNHRVYVSTVQADRYPITCTQWHPEIYSSSLPFFDGGHNGNGSKTQVRFMLIYNVSLISNFTLTWISQARKSLNRPTGDKVRNNLIDNYSPKFRTS</sequence>
<feature type="active site" description="Nucleophile" evidence="1">
    <location>
        <position position="152"/>
    </location>
</feature>
<name>A0A835EWM2_9POAL</name>
<dbReference type="GO" id="GO:0005773">
    <property type="term" value="C:vacuole"/>
    <property type="evidence" value="ECO:0007669"/>
    <property type="project" value="TreeGrafter"/>
</dbReference>
<dbReference type="SUPFAM" id="SSF52317">
    <property type="entry name" value="Class I glutamine amidotransferase-like"/>
    <property type="match status" value="1"/>
</dbReference>
<comment type="caution">
    <text evidence="3">The sequence shown here is derived from an EMBL/GenBank/DDBJ whole genome shotgun (WGS) entry which is preliminary data.</text>
</comment>
<dbReference type="GO" id="GO:0046900">
    <property type="term" value="P:tetrahydrofolylpolyglutamate metabolic process"/>
    <property type="evidence" value="ECO:0007669"/>
    <property type="project" value="TreeGrafter"/>
</dbReference>
<dbReference type="Gene3D" id="3.40.50.880">
    <property type="match status" value="1"/>
</dbReference>
<dbReference type="PANTHER" id="PTHR11315">
    <property type="entry name" value="PROTEASE FAMILY C26 GAMMA-GLUTAMYL HYDROLASE"/>
    <property type="match status" value="1"/>
</dbReference>
<dbReference type="EMBL" id="JACEFO010001700">
    <property type="protein sequence ID" value="KAF8719256.1"/>
    <property type="molecule type" value="Genomic_DNA"/>
</dbReference>
<dbReference type="AlphaFoldDB" id="A0A835EWM2"/>
<gene>
    <name evidence="3" type="ORF">HU200_023951</name>
</gene>
<feature type="active site" description="Proton donor" evidence="1">
    <location>
        <position position="217"/>
    </location>
</feature>
<evidence type="ECO:0000256" key="2">
    <source>
        <dbReference type="SAM" id="SignalP"/>
    </source>
</evidence>
<keyword evidence="2" id="KW-0732">Signal</keyword>
<feature type="signal peptide" evidence="2">
    <location>
        <begin position="1"/>
        <end position="23"/>
    </location>
</feature>
<dbReference type="OrthoDB" id="64220at2759"/>